<evidence type="ECO:0000259" key="1">
    <source>
        <dbReference type="PROSITE" id="PS51379"/>
    </source>
</evidence>
<dbReference type="EMBL" id="LNQE01001119">
    <property type="protein sequence ID" value="KUG20980.1"/>
    <property type="molecule type" value="Genomic_DNA"/>
</dbReference>
<dbReference type="GO" id="GO:0052592">
    <property type="term" value="F:oxidoreductase activity, acting on CH or CH2 groups, with an iron-sulfur protein as acceptor"/>
    <property type="evidence" value="ECO:0007669"/>
    <property type="project" value="TreeGrafter"/>
</dbReference>
<gene>
    <name evidence="2" type="ORF">ASZ90_009270</name>
</gene>
<dbReference type="PANTHER" id="PTHR31332:SF0">
    <property type="entry name" value="7-HYDROXYMETHYL CHLOROPHYLL A REDUCTASE, CHLOROPLASTIC"/>
    <property type="match status" value="1"/>
</dbReference>
<dbReference type="InterPro" id="IPR017900">
    <property type="entry name" value="4Fe4S_Fe_S_CS"/>
</dbReference>
<dbReference type="InterPro" id="IPR007525">
    <property type="entry name" value="FrhB_FdhB_C"/>
</dbReference>
<dbReference type="PANTHER" id="PTHR31332">
    <property type="entry name" value="7-HYDROXYMETHYL CHLOROPHYLL A REDUCTASE, CHLOROPLASTIC"/>
    <property type="match status" value="1"/>
</dbReference>
<dbReference type="SUPFAM" id="SSF54862">
    <property type="entry name" value="4Fe-4S ferredoxins"/>
    <property type="match status" value="1"/>
</dbReference>
<sequence length="337" mass="36669">MESKTIKDLEREVWMKGACSGCGACVAVCPADAIYFPAGSALTPTSAGYCKAETDGIPCGACYTVCPRTALEIRSGLGTYQEIVAARSTFEVERKQSGGAVTALLLTALEEGMIDAVVTVSEDRWTLKPSSVVITSTEALVHQAGSRYSWWVPLLTALKEAVVTRKYRRIAVVGVPCVVQAAKALRRADHDLLRPFGRSIRLVIGLFCTESFDYEKLVENKLKREYNIEPWQIRRLDVKGQLEVTHEDGSVISVPLDELKSSVRPGCHLCTDFTAVDADVSAGSVGSPAGYTTLIIRNDVGRGFVDRAIWRGRLATSGDINVRIIERLAGQKAQKDI</sequence>
<dbReference type="Pfam" id="PF04432">
    <property type="entry name" value="FrhB_FdhB_C"/>
    <property type="match status" value="1"/>
</dbReference>
<proteinExistence type="predicted"/>
<dbReference type="Pfam" id="PF00037">
    <property type="entry name" value="Fer4"/>
    <property type="match status" value="1"/>
</dbReference>
<dbReference type="PROSITE" id="PS51379">
    <property type="entry name" value="4FE4S_FER_2"/>
    <property type="match status" value="1"/>
</dbReference>
<reference evidence="2" key="1">
    <citation type="journal article" date="2015" name="Proc. Natl. Acad. Sci. U.S.A.">
        <title>Networks of energetic and metabolic interactions define dynamics in microbial communities.</title>
        <authorList>
            <person name="Embree M."/>
            <person name="Liu J.K."/>
            <person name="Al-Bassam M.M."/>
            <person name="Zengler K."/>
        </authorList>
    </citation>
    <scope>NUCLEOTIDE SEQUENCE</scope>
</reference>
<organism evidence="2">
    <name type="scientific">hydrocarbon metagenome</name>
    <dbReference type="NCBI Taxonomy" id="938273"/>
    <lineage>
        <taxon>unclassified sequences</taxon>
        <taxon>metagenomes</taxon>
        <taxon>ecological metagenomes</taxon>
    </lineage>
</organism>
<dbReference type="InterPro" id="IPR017896">
    <property type="entry name" value="4Fe4S_Fe-S-bd"/>
</dbReference>
<feature type="domain" description="4Fe-4S ferredoxin-type" evidence="1">
    <location>
        <begin position="10"/>
        <end position="39"/>
    </location>
</feature>
<evidence type="ECO:0000313" key="2">
    <source>
        <dbReference type="EMBL" id="KUG20980.1"/>
    </source>
</evidence>
<name>A0A0W8FJI0_9ZZZZ</name>
<accession>A0A0W8FJI0</accession>
<dbReference type="InterPro" id="IPR007516">
    <property type="entry name" value="Co_F420_Hydgase/DH_bsu_N"/>
</dbReference>
<dbReference type="Pfam" id="PF04422">
    <property type="entry name" value="FrhB_FdhB_N"/>
    <property type="match status" value="1"/>
</dbReference>
<dbReference type="PROSITE" id="PS00198">
    <property type="entry name" value="4FE4S_FER_1"/>
    <property type="match status" value="1"/>
</dbReference>
<dbReference type="InterPro" id="IPR045220">
    <property type="entry name" value="FRHB/FDHB/HCAR-like"/>
</dbReference>
<protein>
    <submittedName>
        <fullName evidence="2">Putative coenzyme f420-dependent oxidoreductase</fullName>
    </submittedName>
</protein>
<dbReference type="Gene3D" id="3.30.70.20">
    <property type="match status" value="1"/>
</dbReference>
<comment type="caution">
    <text evidence="2">The sequence shown here is derived from an EMBL/GenBank/DDBJ whole genome shotgun (WGS) entry which is preliminary data.</text>
</comment>
<dbReference type="AlphaFoldDB" id="A0A0W8FJI0"/>